<evidence type="ECO:0008006" key="4">
    <source>
        <dbReference type="Google" id="ProtNLM"/>
    </source>
</evidence>
<protein>
    <recommendedName>
        <fullName evidence="4">DUF4328 domain-containing protein</fullName>
    </recommendedName>
</protein>
<dbReference type="PATRIC" id="fig|1391654.3.peg.10811"/>
<dbReference type="Proteomes" id="UP000064967">
    <property type="component" value="Chromosome"/>
</dbReference>
<keyword evidence="3" id="KW-1185">Reference proteome</keyword>
<reference evidence="2 3" key="1">
    <citation type="submission" date="2015-08" db="EMBL/GenBank/DDBJ databases">
        <authorList>
            <person name="Babu N.S."/>
            <person name="Beckwith C.J."/>
            <person name="Beseler K.G."/>
            <person name="Brison A."/>
            <person name="Carone J.V."/>
            <person name="Caskin T.P."/>
            <person name="Diamond M."/>
            <person name="Durham M.E."/>
            <person name="Foxe J.M."/>
            <person name="Go M."/>
            <person name="Henderson B.A."/>
            <person name="Jones I.B."/>
            <person name="McGettigan J.A."/>
            <person name="Micheletti S.J."/>
            <person name="Nasrallah M.E."/>
            <person name="Ortiz D."/>
            <person name="Piller C.R."/>
            <person name="Privatt S.R."/>
            <person name="Schneider S.L."/>
            <person name="Sharp S."/>
            <person name="Smith T.C."/>
            <person name="Stanton J.D."/>
            <person name="Ullery H.E."/>
            <person name="Wilson R.J."/>
            <person name="Serrano M.G."/>
            <person name="Buck G."/>
            <person name="Lee V."/>
            <person name="Wang Y."/>
            <person name="Carvalho R."/>
            <person name="Voegtly L."/>
            <person name="Shi R."/>
            <person name="Duckworth R."/>
            <person name="Johnson A."/>
            <person name="Loviza R."/>
            <person name="Walstead R."/>
            <person name="Shah Z."/>
            <person name="Kiflezghi M."/>
            <person name="Wade K."/>
            <person name="Ball S.L."/>
            <person name="Bradley K.W."/>
            <person name="Asai D.J."/>
            <person name="Bowman C.A."/>
            <person name="Russell D.A."/>
            <person name="Pope W.H."/>
            <person name="Jacobs-Sera D."/>
            <person name="Hendrix R.W."/>
            <person name="Hatfull G.F."/>
        </authorList>
    </citation>
    <scope>NUCLEOTIDE SEQUENCE [LARGE SCALE GENOMIC DNA]</scope>
    <source>
        <strain evidence="2 3">DSM 27648</strain>
    </source>
</reference>
<evidence type="ECO:0000313" key="3">
    <source>
        <dbReference type="Proteomes" id="UP000064967"/>
    </source>
</evidence>
<dbReference type="EMBL" id="CP012333">
    <property type="protein sequence ID" value="AKV04008.1"/>
    <property type="molecule type" value="Genomic_DNA"/>
</dbReference>
<sequence>MYRENVFVPPGQTRAGTVPSPWIRNVRLGGGVLQVLALVGFVAGLIVSASGDTKAGEMDPAAAVAVGLMGLWYVLLLATSILNLVWIYQFWSWVPPEQRHTKMWKKYISPGQALGFLFIPYFNIYWMFVMFLGIHDVLDRMRVAYPTREVPSKPLALMALIVPFVFFPAAPFVQFFFEKHAERIAHEMQPRMPIGMG</sequence>
<dbReference type="KEGG" id="llu:AKJ09_10671"/>
<evidence type="ECO:0000256" key="1">
    <source>
        <dbReference type="SAM" id="Phobius"/>
    </source>
</evidence>
<keyword evidence="1" id="KW-1133">Transmembrane helix</keyword>
<keyword evidence="1" id="KW-0472">Membrane</keyword>
<keyword evidence="1" id="KW-0812">Transmembrane</keyword>
<accession>A0A0K1QE57</accession>
<feature type="transmembrane region" description="Helical" evidence="1">
    <location>
        <begin position="155"/>
        <end position="177"/>
    </location>
</feature>
<gene>
    <name evidence="2" type="ORF">AKJ09_10671</name>
</gene>
<feature type="transmembrane region" description="Helical" evidence="1">
    <location>
        <begin position="32"/>
        <end position="51"/>
    </location>
</feature>
<evidence type="ECO:0000313" key="2">
    <source>
        <dbReference type="EMBL" id="AKV04008.1"/>
    </source>
</evidence>
<feature type="transmembrane region" description="Helical" evidence="1">
    <location>
        <begin position="71"/>
        <end position="94"/>
    </location>
</feature>
<name>A0A0K1QE57_9BACT</name>
<proteinExistence type="predicted"/>
<feature type="transmembrane region" description="Helical" evidence="1">
    <location>
        <begin position="114"/>
        <end position="135"/>
    </location>
</feature>
<dbReference type="AlphaFoldDB" id="A0A0K1QE57"/>
<organism evidence="2 3">
    <name type="scientific">Labilithrix luteola</name>
    <dbReference type="NCBI Taxonomy" id="1391654"/>
    <lineage>
        <taxon>Bacteria</taxon>
        <taxon>Pseudomonadati</taxon>
        <taxon>Myxococcota</taxon>
        <taxon>Polyangia</taxon>
        <taxon>Polyangiales</taxon>
        <taxon>Labilitrichaceae</taxon>
        <taxon>Labilithrix</taxon>
    </lineage>
</organism>